<keyword evidence="8 27" id="KW-0479">Metal-binding</keyword>
<evidence type="ECO:0000256" key="2">
    <source>
        <dbReference type="ARBA" id="ARBA00004154"/>
    </source>
</evidence>
<dbReference type="PROSITE" id="PS00086">
    <property type="entry name" value="CYTOCHROME_P450"/>
    <property type="match status" value="1"/>
</dbReference>
<evidence type="ECO:0000256" key="24">
    <source>
        <dbReference type="ARBA" id="ARBA00066560"/>
    </source>
</evidence>
<comment type="catalytic activity">
    <reaction evidence="22">
        <text>an omega-methyl-long-chain fatty acid + reduced [NADPH--hemoprotein reductase] + O2 = an omega-hydroxy-long-chain fatty acid + oxidized [NADPH--hemoprotein reductase] + H2O + H(+)</text>
        <dbReference type="Rhea" id="RHEA:56748"/>
        <dbReference type="Rhea" id="RHEA-COMP:11964"/>
        <dbReference type="Rhea" id="RHEA-COMP:11965"/>
        <dbReference type="ChEBI" id="CHEBI:15377"/>
        <dbReference type="ChEBI" id="CHEBI:15378"/>
        <dbReference type="ChEBI" id="CHEBI:15379"/>
        <dbReference type="ChEBI" id="CHEBI:57618"/>
        <dbReference type="ChEBI" id="CHEBI:58210"/>
        <dbReference type="ChEBI" id="CHEBI:140991"/>
        <dbReference type="ChEBI" id="CHEBI:140992"/>
        <dbReference type="EC" id="1.14.14.80"/>
    </reaction>
    <physiologicalReaction direction="left-to-right" evidence="22">
        <dbReference type="Rhea" id="RHEA:56749"/>
    </physiologicalReaction>
</comment>
<dbReference type="Pfam" id="PF00067">
    <property type="entry name" value="p450"/>
    <property type="match status" value="1"/>
</dbReference>
<dbReference type="InterPro" id="IPR050182">
    <property type="entry name" value="Cytochrome_P450_fam2"/>
</dbReference>
<dbReference type="GO" id="GO:0102033">
    <property type="term" value="F:long-chain fatty acid omega-hydroxylase activity"/>
    <property type="evidence" value="ECO:0007669"/>
    <property type="project" value="UniProtKB-EC"/>
</dbReference>
<evidence type="ECO:0000256" key="8">
    <source>
        <dbReference type="ARBA" id="ARBA00022723"/>
    </source>
</evidence>
<name>A0A8K0E7J9_BRALA</name>
<feature type="transmembrane region" description="Helical" evidence="29">
    <location>
        <begin position="14"/>
        <end position="34"/>
    </location>
</feature>
<dbReference type="AlphaFoldDB" id="A0A8K0E7J9"/>
<dbReference type="InterPro" id="IPR008069">
    <property type="entry name" value="Cyt_P450_E_grp-I_CYP2D-like"/>
</dbReference>
<dbReference type="InterPro" id="IPR036396">
    <property type="entry name" value="Cyt_P450_sf"/>
</dbReference>
<evidence type="ECO:0000256" key="21">
    <source>
        <dbReference type="ARBA" id="ARBA00052159"/>
    </source>
</evidence>
<dbReference type="InterPro" id="IPR001128">
    <property type="entry name" value="Cyt_P450"/>
</dbReference>
<gene>
    <name evidence="30" type="primary">CYP2U1</name>
    <name evidence="30" type="ORF">BLAG_LOCUS6807</name>
</gene>
<evidence type="ECO:0000313" key="30">
    <source>
        <dbReference type="EMBL" id="CAH1244068.1"/>
    </source>
</evidence>
<dbReference type="InterPro" id="IPR002401">
    <property type="entry name" value="Cyt_P450_E_grp-I"/>
</dbReference>
<evidence type="ECO:0000256" key="25">
    <source>
        <dbReference type="ARBA" id="ARBA00067282"/>
    </source>
</evidence>
<evidence type="ECO:0000256" key="11">
    <source>
        <dbReference type="ARBA" id="ARBA00022848"/>
    </source>
</evidence>
<dbReference type="GO" id="GO:0008395">
    <property type="term" value="F:steroid hydroxylase activity"/>
    <property type="evidence" value="ECO:0007669"/>
    <property type="project" value="TreeGrafter"/>
</dbReference>
<dbReference type="OrthoDB" id="1844152at2759"/>
<protein>
    <recommendedName>
        <fullName evidence="25">Cytochrome P450 2U1</fullName>
        <ecNumber evidence="24">1.14.14.80</ecNumber>
    </recommendedName>
    <alternativeName>
        <fullName evidence="26">Long-chain fatty acid omega-monooxygenase</fullName>
    </alternativeName>
</protein>
<keyword evidence="15 28" id="KW-0503">Monooxygenase</keyword>
<dbReference type="PRINTS" id="PR00463">
    <property type="entry name" value="EP450I"/>
</dbReference>
<evidence type="ECO:0000256" key="19">
    <source>
        <dbReference type="ARBA" id="ARBA00049206"/>
    </source>
</evidence>
<dbReference type="GO" id="GO:0006082">
    <property type="term" value="P:organic acid metabolic process"/>
    <property type="evidence" value="ECO:0007669"/>
    <property type="project" value="TreeGrafter"/>
</dbReference>
<keyword evidence="18 29" id="KW-0472">Membrane</keyword>
<reference evidence="30" key="1">
    <citation type="submission" date="2022-01" db="EMBL/GenBank/DDBJ databases">
        <authorList>
            <person name="Braso-Vives M."/>
        </authorList>
    </citation>
    <scope>NUCLEOTIDE SEQUENCE</scope>
</reference>
<dbReference type="SUPFAM" id="SSF48264">
    <property type="entry name" value="Cytochrome P450"/>
    <property type="match status" value="1"/>
</dbReference>
<evidence type="ECO:0000256" key="3">
    <source>
        <dbReference type="ARBA" id="ARBA00004448"/>
    </source>
</evidence>
<evidence type="ECO:0000256" key="18">
    <source>
        <dbReference type="ARBA" id="ARBA00023136"/>
    </source>
</evidence>
<keyword evidence="16" id="KW-0443">Lipid metabolism</keyword>
<comment type="subcellular location">
    <subcellularLocation>
        <location evidence="4">Endoplasmic reticulum membrane</location>
        <topology evidence="4">Multi-pass membrane protein</topology>
    </subcellularLocation>
    <subcellularLocation>
        <location evidence="2">Microsome membrane</location>
        <topology evidence="2">Multi-pass membrane protein</topology>
    </subcellularLocation>
    <subcellularLocation>
        <location evidence="3">Mitochondrion inner membrane</location>
        <topology evidence="3">Multi-pass membrane protein</topology>
    </subcellularLocation>
</comment>
<keyword evidence="7 29" id="KW-0812">Transmembrane</keyword>
<evidence type="ECO:0000256" key="12">
    <source>
        <dbReference type="ARBA" id="ARBA00022989"/>
    </source>
</evidence>
<dbReference type="EMBL" id="OV696698">
    <property type="protein sequence ID" value="CAH1244068.1"/>
    <property type="molecule type" value="Genomic_DNA"/>
</dbReference>
<keyword evidence="12 29" id="KW-1133">Transmembrane helix</keyword>
<sequence>MSVLKLIATVARDYTNFTTVFLAVFVLFLTNKLLRRPGNLPPGPRPWPLIGNLLTLSLGTAYVTFTEWRKKYGDVFTVFFGSRPVMVLNGFNTIQEALVKKGEDFSDRLRVNDSLGIVFAPYGPFWKEQRKFTMAGLRDFGFGKRSLEGRILEEAEALREEIMKTDGKPFNILSMLRKAVTNVICSIVFGARHEPDDAAFNTFLEDTETRFQSPLRVNRFYQKLRHLPRVLATGRSAQAIHEAMERMRKFVKTKVDERQRDFDPNDIRGFVDAYIQEMRSGHKENFTDQQLAYILLDLITAGGDTTTQTLYWALLYMIIHPDKQERAGEEINRTFGDSAPPTTAKRKEVPFTEAFVSEVQRINSVTPLTIPHVASNDTVMHGYNIPRGTMVQVNLWSVLRDPNIWDEPDQFKPERFLDNQGQYTKRDAFIPFSTGQRICLGAQLAKMELFLFTTYLLQHFTFKLPEGAAVPSTVGLPGLTNGPRPYELYAIPK</sequence>
<evidence type="ECO:0000256" key="10">
    <source>
        <dbReference type="ARBA" id="ARBA00022824"/>
    </source>
</evidence>
<evidence type="ECO:0000256" key="27">
    <source>
        <dbReference type="PIRSR" id="PIRSR602401-1"/>
    </source>
</evidence>
<evidence type="ECO:0000256" key="22">
    <source>
        <dbReference type="ARBA" id="ARBA00052378"/>
    </source>
</evidence>
<evidence type="ECO:0000256" key="6">
    <source>
        <dbReference type="ARBA" id="ARBA00022617"/>
    </source>
</evidence>
<keyword evidence="9" id="KW-0999">Mitochondrion inner membrane</keyword>
<comment type="cofactor">
    <cofactor evidence="1 27">
        <name>heme</name>
        <dbReference type="ChEBI" id="CHEBI:30413"/>
    </cofactor>
</comment>
<dbReference type="FunFam" id="1.10.630.10:FF:000017">
    <property type="entry name" value="cytochrome P450 2U1 isoform X1"/>
    <property type="match status" value="1"/>
</dbReference>
<dbReference type="EC" id="1.14.14.80" evidence="24"/>
<dbReference type="GO" id="GO:0005789">
    <property type="term" value="C:endoplasmic reticulum membrane"/>
    <property type="evidence" value="ECO:0007669"/>
    <property type="project" value="UniProtKB-SubCell"/>
</dbReference>
<keyword evidence="11" id="KW-0492">Microsome</keyword>
<comment type="similarity">
    <text evidence="5 28">Belongs to the cytochrome P450 family.</text>
</comment>
<dbReference type="GO" id="GO:0006629">
    <property type="term" value="P:lipid metabolic process"/>
    <property type="evidence" value="ECO:0007669"/>
    <property type="project" value="UniProtKB-KW"/>
</dbReference>
<dbReference type="PRINTS" id="PR00385">
    <property type="entry name" value="P450"/>
</dbReference>
<dbReference type="InterPro" id="IPR017972">
    <property type="entry name" value="Cyt_P450_CS"/>
</dbReference>
<accession>A0A8K0E7J9</accession>
<evidence type="ECO:0000256" key="28">
    <source>
        <dbReference type="RuleBase" id="RU000461"/>
    </source>
</evidence>
<organism evidence="30 31">
    <name type="scientific">Branchiostoma lanceolatum</name>
    <name type="common">Common lancelet</name>
    <name type="synonym">Amphioxus lanceolatum</name>
    <dbReference type="NCBI Taxonomy" id="7740"/>
    <lineage>
        <taxon>Eukaryota</taxon>
        <taxon>Metazoa</taxon>
        <taxon>Chordata</taxon>
        <taxon>Cephalochordata</taxon>
        <taxon>Leptocardii</taxon>
        <taxon>Amphioxiformes</taxon>
        <taxon>Branchiostomatidae</taxon>
        <taxon>Branchiostoma</taxon>
    </lineage>
</organism>
<keyword evidence="31" id="KW-1185">Reference proteome</keyword>
<evidence type="ECO:0000256" key="29">
    <source>
        <dbReference type="SAM" id="Phobius"/>
    </source>
</evidence>
<feature type="binding site" description="axial binding residue" evidence="27">
    <location>
        <position position="439"/>
    </location>
    <ligand>
        <name>heme</name>
        <dbReference type="ChEBI" id="CHEBI:30413"/>
    </ligand>
    <ligandPart>
        <name>Fe</name>
        <dbReference type="ChEBI" id="CHEBI:18248"/>
    </ligandPart>
</feature>
<evidence type="ECO:0000256" key="20">
    <source>
        <dbReference type="ARBA" id="ARBA00051320"/>
    </source>
</evidence>
<evidence type="ECO:0000256" key="23">
    <source>
        <dbReference type="ARBA" id="ARBA00058812"/>
    </source>
</evidence>
<dbReference type="Gene3D" id="1.10.630.10">
    <property type="entry name" value="Cytochrome P450"/>
    <property type="match status" value="1"/>
</dbReference>
<comment type="catalytic activity">
    <reaction evidence="21">
        <text>N-[(5Z,8Z,11Z,14Z)-eicosatetraenoyl]-serotonin + reduced [NADPH--hemoprotein reductase] + O2 = 2-oxo-N-[(5Z,8Z,11Z,14Z)-eicosatetraenoyl]-serotonin + oxidized [NADPH--hemoprotein reductase] + H2O + H(+)</text>
        <dbReference type="Rhea" id="RHEA:50296"/>
        <dbReference type="Rhea" id="RHEA-COMP:11964"/>
        <dbReference type="Rhea" id="RHEA-COMP:11965"/>
        <dbReference type="ChEBI" id="CHEBI:15377"/>
        <dbReference type="ChEBI" id="CHEBI:15378"/>
        <dbReference type="ChEBI" id="CHEBI:15379"/>
        <dbReference type="ChEBI" id="CHEBI:57618"/>
        <dbReference type="ChEBI" id="CHEBI:58210"/>
        <dbReference type="ChEBI" id="CHEBI:132255"/>
        <dbReference type="ChEBI" id="CHEBI:132256"/>
    </reaction>
    <physiologicalReaction direction="left-to-right" evidence="21">
        <dbReference type="Rhea" id="RHEA:50297"/>
    </physiologicalReaction>
</comment>
<dbReference type="PRINTS" id="PR01686">
    <property type="entry name" value="EP450ICYP2D"/>
</dbReference>
<comment type="catalytic activity">
    <reaction evidence="19">
        <text>(5Z,8Z,11Z,14Z)-eicosatetraenoate + reduced [NADPH--hemoprotein reductase] + O2 = 19-hydroxy-(5Z,8Z,11Z,14Z)-eicosatetraenoate + oxidized [NADPH--hemoprotein reductase] + H2O + H(+)</text>
        <dbReference type="Rhea" id="RHEA:39759"/>
        <dbReference type="Rhea" id="RHEA-COMP:11964"/>
        <dbReference type="Rhea" id="RHEA-COMP:11965"/>
        <dbReference type="ChEBI" id="CHEBI:15377"/>
        <dbReference type="ChEBI" id="CHEBI:15378"/>
        <dbReference type="ChEBI" id="CHEBI:15379"/>
        <dbReference type="ChEBI" id="CHEBI:32395"/>
        <dbReference type="ChEBI" id="CHEBI:57618"/>
        <dbReference type="ChEBI" id="CHEBI:58210"/>
        <dbReference type="ChEBI" id="CHEBI:76627"/>
    </reaction>
    <physiologicalReaction direction="left-to-right" evidence="19">
        <dbReference type="Rhea" id="RHEA:39760"/>
    </physiologicalReaction>
</comment>
<dbReference type="GO" id="GO:0006805">
    <property type="term" value="P:xenobiotic metabolic process"/>
    <property type="evidence" value="ECO:0007669"/>
    <property type="project" value="TreeGrafter"/>
</dbReference>
<evidence type="ECO:0000256" key="1">
    <source>
        <dbReference type="ARBA" id="ARBA00001971"/>
    </source>
</evidence>
<dbReference type="PANTHER" id="PTHR24300">
    <property type="entry name" value="CYTOCHROME P450 508A4-RELATED"/>
    <property type="match status" value="1"/>
</dbReference>
<keyword evidence="6 27" id="KW-0349">Heme</keyword>
<evidence type="ECO:0000256" key="14">
    <source>
        <dbReference type="ARBA" id="ARBA00023004"/>
    </source>
</evidence>
<evidence type="ECO:0000256" key="15">
    <source>
        <dbReference type="ARBA" id="ARBA00023033"/>
    </source>
</evidence>
<evidence type="ECO:0000256" key="13">
    <source>
        <dbReference type="ARBA" id="ARBA00023002"/>
    </source>
</evidence>
<evidence type="ECO:0000256" key="16">
    <source>
        <dbReference type="ARBA" id="ARBA00023098"/>
    </source>
</evidence>
<dbReference type="GO" id="GO:0020037">
    <property type="term" value="F:heme binding"/>
    <property type="evidence" value="ECO:0007669"/>
    <property type="project" value="InterPro"/>
</dbReference>
<keyword evidence="14 27" id="KW-0408">Iron</keyword>
<evidence type="ECO:0000256" key="26">
    <source>
        <dbReference type="ARBA" id="ARBA00079181"/>
    </source>
</evidence>
<evidence type="ECO:0000256" key="4">
    <source>
        <dbReference type="ARBA" id="ARBA00004477"/>
    </source>
</evidence>
<comment type="catalytic activity">
    <reaction evidence="20">
        <text>(5Z,8Z,11Z,14Z)-eicosatetraenoate + reduced [NADPH--hemoprotein reductase] + O2 = 20-hydroxy-(5Z,8Z,11Z,14Z)-eicosatetraenoate + oxidized [NADPH--hemoprotein reductase] + H2O + H(+)</text>
        <dbReference type="Rhea" id="RHEA:39755"/>
        <dbReference type="Rhea" id="RHEA-COMP:11964"/>
        <dbReference type="Rhea" id="RHEA-COMP:11965"/>
        <dbReference type="ChEBI" id="CHEBI:15377"/>
        <dbReference type="ChEBI" id="CHEBI:15378"/>
        <dbReference type="ChEBI" id="CHEBI:15379"/>
        <dbReference type="ChEBI" id="CHEBI:32395"/>
        <dbReference type="ChEBI" id="CHEBI:57618"/>
        <dbReference type="ChEBI" id="CHEBI:58210"/>
        <dbReference type="ChEBI" id="CHEBI:76624"/>
    </reaction>
    <physiologicalReaction direction="left-to-right" evidence="20">
        <dbReference type="Rhea" id="RHEA:39756"/>
    </physiologicalReaction>
</comment>
<dbReference type="GO" id="GO:0005743">
    <property type="term" value="C:mitochondrial inner membrane"/>
    <property type="evidence" value="ECO:0007669"/>
    <property type="project" value="UniProtKB-SubCell"/>
</dbReference>
<dbReference type="Proteomes" id="UP000838412">
    <property type="component" value="Chromosome 13"/>
</dbReference>
<evidence type="ECO:0000256" key="17">
    <source>
        <dbReference type="ARBA" id="ARBA00023128"/>
    </source>
</evidence>
<proteinExistence type="inferred from homology"/>
<dbReference type="PANTHER" id="PTHR24300:SF403">
    <property type="entry name" value="CYTOCHROME P450 306A1"/>
    <property type="match status" value="1"/>
</dbReference>
<keyword evidence="17" id="KW-0496">Mitochondrion</keyword>
<comment type="function">
    <text evidence="23">A cytochrome P450 monooxygenase involved in the metabolism of arachidonic acid and its conjugates. Mechanistically, uses molecular oxygen inserting one oxygen atom into a substrate, and reducing the second into a water molecule, with two electrons provided by NADPH via cytochrome P450 reductase (CPR; NADPH-ferrihemoprotein reductase). Acts as an omega and omega-1 hydroxylase for arachidonic acid and possibly for other long chain fatty acids. May modulate the arachidonic acid signaling pathway and play a role in other fatty acid signaling processes. May down-regulate the biological activities of N-arachidonoyl-serotonin, an endocannabinoid that has anti-nociceptive effects through inhibition of fatty acid amide hydrolase FAAH, TRPV1 receptor and T-type calcium channels. Catalyzes C-2 oxidation of the indole ring of N-arachidonoyl-serotonin forming a less active product 2-oxo-N-arachidonoyl-serotonin.</text>
</comment>
<evidence type="ECO:0000256" key="9">
    <source>
        <dbReference type="ARBA" id="ARBA00022792"/>
    </source>
</evidence>
<evidence type="ECO:0000256" key="7">
    <source>
        <dbReference type="ARBA" id="ARBA00022692"/>
    </source>
</evidence>
<evidence type="ECO:0000313" key="31">
    <source>
        <dbReference type="Proteomes" id="UP000838412"/>
    </source>
</evidence>
<evidence type="ECO:0000256" key="5">
    <source>
        <dbReference type="ARBA" id="ARBA00010617"/>
    </source>
</evidence>
<keyword evidence="13 28" id="KW-0560">Oxidoreductase</keyword>
<keyword evidence="10" id="KW-0256">Endoplasmic reticulum</keyword>
<dbReference type="GO" id="GO:0005506">
    <property type="term" value="F:iron ion binding"/>
    <property type="evidence" value="ECO:0007669"/>
    <property type="project" value="InterPro"/>
</dbReference>